<protein>
    <recommendedName>
        <fullName evidence="3">Glycosyltransferase</fullName>
    </recommendedName>
</protein>
<dbReference type="RefSeq" id="WP_038018442.1">
    <property type="nucleotide sequence ID" value="NZ_JPKR02000004.1"/>
</dbReference>
<name>A0A095VKJ2_9GAMM</name>
<organism evidence="1 2">
    <name type="scientific">Tatumella morbirosei</name>
    <dbReference type="NCBI Taxonomy" id="642227"/>
    <lineage>
        <taxon>Bacteria</taxon>
        <taxon>Pseudomonadati</taxon>
        <taxon>Pseudomonadota</taxon>
        <taxon>Gammaproteobacteria</taxon>
        <taxon>Enterobacterales</taxon>
        <taxon>Erwiniaceae</taxon>
        <taxon>Tatumella</taxon>
    </lineage>
</organism>
<dbReference type="STRING" id="642227.HA49_07455"/>
<dbReference type="InterPro" id="IPR029044">
    <property type="entry name" value="Nucleotide-diphossugar_trans"/>
</dbReference>
<dbReference type="EMBL" id="JPKR02000004">
    <property type="protein sequence ID" value="KGD75095.1"/>
    <property type="molecule type" value="Genomic_DNA"/>
</dbReference>
<dbReference type="SUPFAM" id="SSF53448">
    <property type="entry name" value="Nucleotide-diphospho-sugar transferases"/>
    <property type="match status" value="1"/>
</dbReference>
<evidence type="ECO:0008006" key="3">
    <source>
        <dbReference type="Google" id="ProtNLM"/>
    </source>
</evidence>
<keyword evidence="2" id="KW-1185">Reference proteome</keyword>
<dbReference type="PANTHER" id="PTHR34496:SF10">
    <property type="entry name" value="GLCNAC TRANSFERASE"/>
    <property type="match status" value="1"/>
</dbReference>
<dbReference type="PANTHER" id="PTHR34496">
    <property type="entry name" value="GLCNAC TRANSFERASE-RELATED"/>
    <property type="match status" value="1"/>
</dbReference>
<evidence type="ECO:0000313" key="1">
    <source>
        <dbReference type="EMBL" id="KGD75095.1"/>
    </source>
</evidence>
<proteinExistence type="predicted"/>
<accession>A0A095VKJ2</accession>
<dbReference type="eggNOG" id="COG1216">
    <property type="taxonomic scope" value="Bacteria"/>
</dbReference>
<reference evidence="1" key="1">
    <citation type="submission" date="2014-12" db="EMBL/GenBank/DDBJ databases">
        <title>The draft genome of the Tatumella morbirosei type strain, LMG23360T isolated from pineapple rot.</title>
        <authorList>
            <person name="Smits T.H."/>
            <person name="Palmer M."/>
            <person name="Venter S.N."/>
            <person name="Duffy B."/>
            <person name="Steenkamp E.T."/>
            <person name="Chan W.Y."/>
            <person name="Coutinho T.A."/>
            <person name="Coetzee M.P."/>
            <person name="De Maayer P."/>
        </authorList>
    </citation>
    <scope>NUCLEOTIDE SEQUENCE [LARGE SCALE GENOMIC DNA]</scope>
    <source>
        <strain evidence="1">LMG 23360</strain>
    </source>
</reference>
<sequence length="444" mass="50378">MHTPSRIFVSIASYRDTELIPTLMDLICQAADPQALRIAVCWQDDASPGIFSLAGFRPCPAGITTGENRLSFTFGGASIRLLPCHYFSARGVGWARHRCESLYAGEEYFLQIDAHSRFICGWDQQMIRLLEQLSQLSRLPVLSAYPPAYRPENDDVSARGTTVSRLIFREFSASGLPETSSFPFSAEHPVAGSYLAGGFIFSYGSFVRDVPNDPDIFFSGEEIAMAVRAFTRGYDIYHPHKILLWHYYQRQDSPKVWQDHTDEACQRGDISVSWWQRDQLSKQRVLALLGLSSDTDITPDYGPGTLRTLREFEYRCGVDFRNRLTLPEVTAENPRAFFATPPESDAAWAEQFRYEYQQQLTVKTTDLHSAEQEYQYFLLAVFDAKNQLLFKTELSPSLLPLLPDNPPAQLNIAFRGKSGHPPDTIRLCGWQPLAGWGPVTEFRW</sequence>
<dbReference type="Proteomes" id="UP000029577">
    <property type="component" value="Unassembled WGS sequence"/>
</dbReference>
<dbReference type="Pfam" id="PF11397">
    <property type="entry name" value="GlcNAc"/>
    <property type="match status" value="2"/>
</dbReference>
<dbReference type="AlphaFoldDB" id="A0A095VKJ2"/>
<evidence type="ECO:0000313" key="2">
    <source>
        <dbReference type="Proteomes" id="UP000029577"/>
    </source>
</evidence>
<gene>
    <name evidence="1" type="ORF">HA49_07455</name>
</gene>
<dbReference type="InterPro" id="IPR021067">
    <property type="entry name" value="Glycosyltransferase"/>
</dbReference>
<comment type="caution">
    <text evidence="1">The sequence shown here is derived from an EMBL/GenBank/DDBJ whole genome shotgun (WGS) entry which is preliminary data.</text>
</comment>